<dbReference type="PANTHER" id="PTHR16193">
    <property type="entry name" value="TETRATRICOPEPTIDE REPEAT PROTEIN 27"/>
    <property type="match status" value="1"/>
</dbReference>
<dbReference type="Gene3D" id="1.25.40.10">
    <property type="entry name" value="Tetratricopeptide repeat domain"/>
    <property type="match status" value="1"/>
</dbReference>
<feature type="compositionally biased region" description="Low complexity" evidence="4">
    <location>
        <begin position="228"/>
        <end position="252"/>
    </location>
</feature>
<dbReference type="Pfam" id="PF00515">
    <property type="entry name" value="TPR_1"/>
    <property type="match status" value="1"/>
</dbReference>
<evidence type="ECO:0000313" key="6">
    <source>
        <dbReference type="Proteomes" id="UP000289152"/>
    </source>
</evidence>
<protein>
    <submittedName>
        <fullName evidence="5">Uncharacterized protein</fullName>
    </submittedName>
</protein>
<dbReference type="InterPro" id="IPR011990">
    <property type="entry name" value="TPR-like_helical_dom_sf"/>
</dbReference>
<dbReference type="SMART" id="SM00028">
    <property type="entry name" value="TPR"/>
    <property type="match status" value="3"/>
</dbReference>
<gene>
    <name evidence="5" type="ORF">M231_02645</name>
</gene>
<dbReference type="InParanoid" id="A0A4Q1BQ06"/>
<feature type="repeat" description="TPR" evidence="3">
    <location>
        <begin position="112"/>
        <end position="145"/>
    </location>
</feature>
<evidence type="ECO:0000256" key="2">
    <source>
        <dbReference type="ARBA" id="ARBA00022803"/>
    </source>
</evidence>
<dbReference type="AlphaFoldDB" id="A0A4Q1BQ06"/>
<dbReference type="EMBL" id="SDIL01000023">
    <property type="protein sequence ID" value="RXK40005.1"/>
    <property type="molecule type" value="Genomic_DNA"/>
</dbReference>
<keyword evidence="2 3" id="KW-0802">TPR repeat</keyword>
<feature type="region of interest" description="Disordered" evidence="4">
    <location>
        <begin position="226"/>
        <end position="252"/>
    </location>
</feature>
<dbReference type="InterPro" id="IPR044244">
    <property type="entry name" value="TTC27/Emw1"/>
</dbReference>
<proteinExistence type="predicted"/>
<reference evidence="5 6" key="1">
    <citation type="submission" date="2016-06" db="EMBL/GenBank/DDBJ databases">
        <title>Evolution of pathogenesis and genome organization in the Tremellales.</title>
        <authorList>
            <person name="Cuomo C."/>
            <person name="Litvintseva A."/>
            <person name="Heitman J."/>
            <person name="Chen Y."/>
            <person name="Sun S."/>
            <person name="Springer D."/>
            <person name="Dromer F."/>
            <person name="Young S."/>
            <person name="Zeng Q."/>
            <person name="Chapman S."/>
            <person name="Gujja S."/>
            <person name="Saif S."/>
            <person name="Birren B."/>
        </authorList>
    </citation>
    <scope>NUCLEOTIDE SEQUENCE [LARGE SCALE GENOMIC DNA]</scope>
    <source>
        <strain evidence="5 6">ATCC 28783</strain>
    </source>
</reference>
<dbReference type="PANTHER" id="PTHR16193:SF0">
    <property type="entry name" value="TETRATRICOPEPTIDE REPEAT PROTEIN 27"/>
    <property type="match status" value="1"/>
</dbReference>
<dbReference type="STRING" id="5217.A0A4Q1BQ06"/>
<dbReference type="InterPro" id="IPR019734">
    <property type="entry name" value="TPR_rpt"/>
</dbReference>
<dbReference type="Pfam" id="PF14559">
    <property type="entry name" value="TPR_19"/>
    <property type="match status" value="1"/>
</dbReference>
<evidence type="ECO:0000256" key="4">
    <source>
        <dbReference type="SAM" id="MobiDB-lite"/>
    </source>
</evidence>
<name>A0A4Q1BQ06_TREME</name>
<accession>A0A4Q1BQ06</accession>
<comment type="caution">
    <text evidence="5">The sequence shown here is derived from an EMBL/GenBank/DDBJ whole genome shotgun (WGS) entry which is preliminary data.</text>
</comment>
<keyword evidence="1" id="KW-0677">Repeat</keyword>
<dbReference type="Proteomes" id="UP000289152">
    <property type="component" value="Unassembled WGS sequence"/>
</dbReference>
<evidence type="ECO:0000313" key="5">
    <source>
        <dbReference type="EMBL" id="RXK40005.1"/>
    </source>
</evidence>
<dbReference type="OrthoDB" id="1926212at2759"/>
<dbReference type="VEuPathDB" id="FungiDB:TREMEDRAFT_45161"/>
<dbReference type="SUPFAM" id="SSF48452">
    <property type="entry name" value="TPR-like"/>
    <property type="match status" value="1"/>
</dbReference>
<evidence type="ECO:0000256" key="3">
    <source>
        <dbReference type="PROSITE-ProRule" id="PRU00339"/>
    </source>
</evidence>
<evidence type="ECO:0000256" key="1">
    <source>
        <dbReference type="ARBA" id="ARBA00022737"/>
    </source>
</evidence>
<organism evidence="5 6">
    <name type="scientific">Tremella mesenterica</name>
    <name type="common">Jelly fungus</name>
    <dbReference type="NCBI Taxonomy" id="5217"/>
    <lineage>
        <taxon>Eukaryota</taxon>
        <taxon>Fungi</taxon>
        <taxon>Dikarya</taxon>
        <taxon>Basidiomycota</taxon>
        <taxon>Agaricomycotina</taxon>
        <taxon>Tremellomycetes</taxon>
        <taxon>Tremellales</taxon>
        <taxon>Tremellaceae</taxon>
        <taxon>Tremella</taxon>
    </lineage>
</organism>
<sequence>MSTSLRDLRLLWLSQALKPTRVTRSSLYGRYAVASSGPVRVRFTPSTSLRRHQEVYTFNRKYATSSGPLSPDDPTDIHAQEIMDEATQELEQGDLNKAREKYKSSLGMKETSAGWFNLGVCEYHLKNIPEAIKAWERSITLDPSSDAYTNLASAYILSKPPQAAMAIKHLTSALELSPDDPEIAFNLAAVLESTNNLETALKLYRRAEKGGISRAGQNIRSVSAKLLTQSSSSSSPPSSTSINTTSTRLKSE</sequence>
<dbReference type="PROSITE" id="PS50005">
    <property type="entry name" value="TPR"/>
    <property type="match status" value="1"/>
</dbReference>
<keyword evidence="6" id="KW-1185">Reference proteome</keyword>